<sequence>MGSTGDLLPVFGLTTQQRSHKFNSDIRGKGLWCASKTRSAEVIVERLSRCQLGQSTCGAEPSKGAARLEHLDHPKTHSEQRTP</sequence>
<keyword evidence="4" id="KW-1185">Reference proteome</keyword>
<dbReference type="Gramene" id="Pp3c6_28410V3.1">
    <property type="protein sequence ID" value="Pp3c6_28410V3.1"/>
    <property type="gene ID" value="Pp3c6_28410"/>
</dbReference>
<dbReference type="EnsemblPlants" id="Pp3c6_28410V3.2">
    <property type="protein sequence ID" value="Pp3c6_28410V3.2"/>
    <property type="gene ID" value="Pp3c6_28410"/>
</dbReference>
<evidence type="ECO:0000313" key="3">
    <source>
        <dbReference type="EnsemblPlants" id="Pp3c6_28410V3.1"/>
    </source>
</evidence>
<dbReference type="PaxDb" id="3218-PP1S117_35V6.1"/>
<gene>
    <name evidence="2" type="ORF">PHYPA_009586</name>
</gene>
<protein>
    <submittedName>
        <fullName evidence="2 3">Uncharacterized protein</fullName>
    </submittedName>
</protein>
<reference evidence="2 4" key="1">
    <citation type="journal article" date="2008" name="Science">
        <title>The Physcomitrella genome reveals evolutionary insights into the conquest of land by plants.</title>
        <authorList>
            <person name="Rensing S."/>
            <person name="Lang D."/>
            <person name="Zimmer A."/>
            <person name="Terry A."/>
            <person name="Salamov A."/>
            <person name="Shapiro H."/>
            <person name="Nishiyama T."/>
            <person name="Perroud P.-F."/>
            <person name="Lindquist E."/>
            <person name="Kamisugi Y."/>
            <person name="Tanahashi T."/>
            <person name="Sakakibara K."/>
            <person name="Fujita T."/>
            <person name="Oishi K."/>
            <person name="Shin-I T."/>
            <person name="Kuroki Y."/>
            <person name="Toyoda A."/>
            <person name="Suzuki Y."/>
            <person name="Hashimoto A."/>
            <person name="Yamaguchi K."/>
            <person name="Sugano A."/>
            <person name="Kohara Y."/>
            <person name="Fujiyama A."/>
            <person name="Anterola A."/>
            <person name="Aoki S."/>
            <person name="Ashton N."/>
            <person name="Barbazuk W.B."/>
            <person name="Barker E."/>
            <person name="Bennetzen J."/>
            <person name="Bezanilla M."/>
            <person name="Blankenship R."/>
            <person name="Cho S.H."/>
            <person name="Dutcher S."/>
            <person name="Estelle M."/>
            <person name="Fawcett J.A."/>
            <person name="Gundlach H."/>
            <person name="Hanada K."/>
            <person name="Heyl A."/>
            <person name="Hicks K.A."/>
            <person name="Hugh J."/>
            <person name="Lohr M."/>
            <person name="Mayer K."/>
            <person name="Melkozernov A."/>
            <person name="Murata T."/>
            <person name="Nelson D."/>
            <person name="Pils B."/>
            <person name="Prigge M."/>
            <person name="Reiss B."/>
            <person name="Renner T."/>
            <person name="Rombauts S."/>
            <person name="Rushton P."/>
            <person name="Sanderfoot A."/>
            <person name="Schween G."/>
            <person name="Shiu S.-H."/>
            <person name="Stueber K."/>
            <person name="Theodoulou F.L."/>
            <person name="Tu H."/>
            <person name="Van de Peer Y."/>
            <person name="Verrier P.J."/>
            <person name="Waters E."/>
            <person name="Wood A."/>
            <person name="Yang L."/>
            <person name="Cove D."/>
            <person name="Cuming A."/>
            <person name="Hasebe M."/>
            <person name="Lucas S."/>
            <person name="Mishler D.B."/>
            <person name="Reski R."/>
            <person name="Grigoriev I."/>
            <person name="Quatrano R.S."/>
            <person name="Boore J.L."/>
        </authorList>
    </citation>
    <scope>NUCLEOTIDE SEQUENCE [LARGE SCALE GENOMIC DNA]</scope>
    <source>
        <strain evidence="3 4">cv. Gransden 2004</strain>
    </source>
</reference>
<dbReference type="Proteomes" id="UP000006727">
    <property type="component" value="Chromosome 6"/>
</dbReference>
<proteinExistence type="predicted"/>
<organism evidence="2">
    <name type="scientific">Physcomitrium patens</name>
    <name type="common">Spreading-leaved earth moss</name>
    <name type="synonym">Physcomitrella patens</name>
    <dbReference type="NCBI Taxonomy" id="3218"/>
    <lineage>
        <taxon>Eukaryota</taxon>
        <taxon>Viridiplantae</taxon>
        <taxon>Streptophyta</taxon>
        <taxon>Embryophyta</taxon>
        <taxon>Bryophyta</taxon>
        <taxon>Bryophytina</taxon>
        <taxon>Bryopsida</taxon>
        <taxon>Funariidae</taxon>
        <taxon>Funariales</taxon>
        <taxon>Funariaceae</taxon>
        <taxon>Physcomitrium</taxon>
    </lineage>
</organism>
<reference evidence="3" key="3">
    <citation type="submission" date="2020-12" db="UniProtKB">
        <authorList>
            <consortium name="EnsemblPlants"/>
        </authorList>
    </citation>
    <scope>IDENTIFICATION</scope>
</reference>
<feature type="compositionally biased region" description="Basic and acidic residues" evidence="1">
    <location>
        <begin position="66"/>
        <end position="83"/>
    </location>
</feature>
<dbReference type="InParanoid" id="A0A2K1KHF1"/>
<evidence type="ECO:0000256" key="1">
    <source>
        <dbReference type="SAM" id="MobiDB-lite"/>
    </source>
</evidence>
<name>A0A2K1KHF1_PHYPA</name>
<dbReference type="Gramene" id="Pp3c6_28410V3.2">
    <property type="protein sequence ID" value="Pp3c6_28410V3.2"/>
    <property type="gene ID" value="Pp3c6_28410"/>
</dbReference>
<evidence type="ECO:0000313" key="2">
    <source>
        <dbReference type="EMBL" id="PNR53210.1"/>
    </source>
</evidence>
<evidence type="ECO:0000313" key="4">
    <source>
        <dbReference type="Proteomes" id="UP000006727"/>
    </source>
</evidence>
<dbReference type="AlphaFoldDB" id="A0A2K1KHF1"/>
<accession>A0A2K1KHF1</accession>
<feature type="region of interest" description="Disordered" evidence="1">
    <location>
        <begin position="55"/>
        <end position="83"/>
    </location>
</feature>
<reference evidence="2 4" key="2">
    <citation type="journal article" date="2018" name="Plant J.">
        <title>The Physcomitrella patens chromosome-scale assembly reveals moss genome structure and evolution.</title>
        <authorList>
            <person name="Lang D."/>
            <person name="Ullrich K.K."/>
            <person name="Murat F."/>
            <person name="Fuchs J."/>
            <person name="Jenkins J."/>
            <person name="Haas F.B."/>
            <person name="Piednoel M."/>
            <person name="Gundlach H."/>
            <person name="Van Bel M."/>
            <person name="Meyberg R."/>
            <person name="Vives C."/>
            <person name="Morata J."/>
            <person name="Symeonidi A."/>
            <person name="Hiss M."/>
            <person name="Muchero W."/>
            <person name="Kamisugi Y."/>
            <person name="Saleh O."/>
            <person name="Blanc G."/>
            <person name="Decker E.L."/>
            <person name="van Gessel N."/>
            <person name="Grimwood J."/>
            <person name="Hayes R.D."/>
            <person name="Graham S.W."/>
            <person name="Gunter L.E."/>
            <person name="McDaniel S.F."/>
            <person name="Hoernstein S.N.W."/>
            <person name="Larsson A."/>
            <person name="Li F.W."/>
            <person name="Perroud P.F."/>
            <person name="Phillips J."/>
            <person name="Ranjan P."/>
            <person name="Rokshar D.S."/>
            <person name="Rothfels C.J."/>
            <person name="Schneider L."/>
            <person name="Shu S."/>
            <person name="Stevenson D.W."/>
            <person name="Thummler F."/>
            <person name="Tillich M."/>
            <person name="Villarreal Aguilar J.C."/>
            <person name="Widiez T."/>
            <person name="Wong G.K."/>
            <person name="Wymore A."/>
            <person name="Zhang Y."/>
            <person name="Zimmer A.D."/>
            <person name="Quatrano R.S."/>
            <person name="Mayer K.F.X."/>
            <person name="Goodstein D."/>
            <person name="Casacuberta J.M."/>
            <person name="Vandepoele K."/>
            <person name="Reski R."/>
            <person name="Cuming A.C."/>
            <person name="Tuskan G.A."/>
            <person name="Maumus F."/>
            <person name="Salse J."/>
            <person name="Schmutz J."/>
            <person name="Rensing S.A."/>
        </authorList>
    </citation>
    <scope>NUCLEOTIDE SEQUENCE [LARGE SCALE GENOMIC DNA]</scope>
    <source>
        <strain evidence="3 4">cv. Gransden 2004</strain>
    </source>
</reference>
<dbReference type="EMBL" id="ABEU02000006">
    <property type="protein sequence ID" value="PNR53210.1"/>
    <property type="molecule type" value="Genomic_DNA"/>
</dbReference>
<dbReference type="EnsemblPlants" id="Pp3c6_28410V3.1">
    <property type="protein sequence ID" value="Pp3c6_28410V3.1"/>
    <property type="gene ID" value="Pp3c6_28410"/>
</dbReference>